<dbReference type="PANTHER" id="PTHR42701:SF1">
    <property type="entry name" value="IMIDAZOLE GLYCEROL PHOSPHATE SYNTHASE SUBUNIT HISH"/>
    <property type="match status" value="1"/>
</dbReference>
<comment type="pathway">
    <text evidence="1 10">Amino-acid biosynthesis; L-histidine biosynthesis; L-histidine from 5-phospho-alpha-D-ribose 1-diphosphate: step 5/9.</text>
</comment>
<evidence type="ECO:0000256" key="1">
    <source>
        <dbReference type="ARBA" id="ARBA00005091"/>
    </source>
</evidence>
<evidence type="ECO:0000256" key="8">
    <source>
        <dbReference type="ARBA" id="ARBA00047838"/>
    </source>
</evidence>
<keyword evidence="5 10" id="KW-0315">Glutamine amidotransferase</keyword>
<dbReference type="Proteomes" id="UP000001137">
    <property type="component" value="Chromosome"/>
</dbReference>
<accession>A8M912</accession>
<dbReference type="GO" id="GO:0016829">
    <property type="term" value="F:lyase activity"/>
    <property type="evidence" value="ECO:0007669"/>
    <property type="project" value="UniProtKB-KW"/>
</dbReference>
<dbReference type="SUPFAM" id="SSF52317">
    <property type="entry name" value="Class I glutamine amidotransferase-like"/>
    <property type="match status" value="1"/>
</dbReference>
<keyword evidence="7 10" id="KW-0456">Lyase</keyword>
<dbReference type="GO" id="GO:0005737">
    <property type="term" value="C:cytoplasm"/>
    <property type="evidence" value="ECO:0007669"/>
    <property type="project" value="UniProtKB-SubCell"/>
</dbReference>
<keyword evidence="3 10" id="KW-0028">Amino-acid biosynthesis</keyword>
<evidence type="ECO:0000256" key="9">
    <source>
        <dbReference type="ARBA" id="ARBA00049534"/>
    </source>
</evidence>
<gene>
    <name evidence="10" type="primary">hisH</name>
    <name evidence="13" type="ordered locus">Cmaq_1405</name>
</gene>
<dbReference type="KEGG" id="cma:Cmaq_1405"/>
<dbReference type="InterPro" id="IPR029062">
    <property type="entry name" value="Class_I_gatase-like"/>
</dbReference>
<dbReference type="eggNOG" id="arCOG00089">
    <property type="taxonomic scope" value="Archaea"/>
</dbReference>
<keyword evidence="6 10" id="KW-0368">Histidine biosynthesis</keyword>
<comment type="function">
    <text evidence="10">IGPS catalyzes the conversion of PRFAR and glutamine to IGP, AICAR and glutamate. The HisH subunit catalyzes the hydrolysis of glutamine to glutamate and ammonia as part of the synthesis of IGP and AICAR. The resulting ammonia molecule is channeled to the active site of HisF.</text>
</comment>
<dbReference type="PROSITE" id="PS51273">
    <property type="entry name" value="GATASE_TYPE_1"/>
    <property type="match status" value="1"/>
</dbReference>
<evidence type="ECO:0000256" key="5">
    <source>
        <dbReference type="ARBA" id="ARBA00022962"/>
    </source>
</evidence>
<keyword evidence="4 10" id="KW-0378">Hydrolase</keyword>
<dbReference type="HOGENOM" id="CLU_071837_0_0_2"/>
<evidence type="ECO:0000259" key="12">
    <source>
        <dbReference type="Pfam" id="PF00117"/>
    </source>
</evidence>
<feature type="domain" description="Glutamine amidotransferase" evidence="12">
    <location>
        <begin position="11"/>
        <end position="190"/>
    </location>
</feature>
<dbReference type="STRING" id="397948.Cmaq_1405"/>
<evidence type="ECO:0000313" key="13">
    <source>
        <dbReference type="EMBL" id="ABW02231.1"/>
    </source>
</evidence>
<dbReference type="GO" id="GO:0000107">
    <property type="term" value="F:imidazoleglycerol-phosphate synthase activity"/>
    <property type="evidence" value="ECO:0007669"/>
    <property type="project" value="UniProtKB-UniRule"/>
</dbReference>
<evidence type="ECO:0000313" key="14">
    <source>
        <dbReference type="Proteomes" id="UP000001137"/>
    </source>
</evidence>
<dbReference type="EMBL" id="CP000852">
    <property type="protein sequence ID" value="ABW02231.1"/>
    <property type="molecule type" value="Genomic_DNA"/>
</dbReference>
<evidence type="ECO:0000256" key="6">
    <source>
        <dbReference type="ARBA" id="ARBA00023102"/>
    </source>
</evidence>
<dbReference type="Pfam" id="PF00117">
    <property type="entry name" value="GATase"/>
    <property type="match status" value="1"/>
</dbReference>
<feature type="active site" description="Nucleophile" evidence="10 11">
    <location>
        <position position="83"/>
    </location>
</feature>
<evidence type="ECO:0000256" key="4">
    <source>
        <dbReference type="ARBA" id="ARBA00022801"/>
    </source>
</evidence>
<keyword evidence="14" id="KW-1185">Reference proteome</keyword>
<keyword evidence="10" id="KW-0963">Cytoplasm</keyword>
<keyword evidence="13" id="KW-0808">Transferase</keyword>
<evidence type="ECO:0000256" key="2">
    <source>
        <dbReference type="ARBA" id="ARBA00011152"/>
    </source>
</evidence>
<feature type="active site" evidence="10 11">
    <location>
        <position position="184"/>
    </location>
</feature>
<comment type="subcellular location">
    <subcellularLocation>
        <location evidence="10">Cytoplasm</location>
    </subcellularLocation>
</comment>
<feature type="active site" evidence="10 11">
    <location>
        <position position="186"/>
    </location>
</feature>
<evidence type="ECO:0000256" key="7">
    <source>
        <dbReference type="ARBA" id="ARBA00023239"/>
    </source>
</evidence>
<dbReference type="GO" id="GO:0000105">
    <property type="term" value="P:L-histidine biosynthetic process"/>
    <property type="evidence" value="ECO:0007669"/>
    <property type="project" value="UniProtKB-UniRule"/>
</dbReference>
<proteinExistence type="inferred from homology"/>
<dbReference type="PIRSF" id="PIRSF000495">
    <property type="entry name" value="Amidotransf_hisH"/>
    <property type="match status" value="1"/>
</dbReference>
<comment type="catalytic activity">
    <reaction evidence="8 10">
        <text>5-[(5-phospho-1-deoxy-D-ribulos-1-ylimino)methylamino]-1-(5-phospho-beta-D-ribosyl)imidazole-4-carboxamide + L-glutamine = D-erythro-1-(imidazol-4-yl)glycerol 3-phosphate + 5-amino-1-(5-phospho-beta-D-ribosyl)imidazole-4-carboxamide + L-glutamate + H(+)</text>
        <dbReference type="Rhea" id="RHEA:24793"/>
        <dbReference type="ChEBI" id="CHEBI:15378"/>
        <dbReference type="ChEBI" id="CHEBI:29985"/>
        <dbReference type="ChEBI" id="CHEBI:58278"/>
        <dbReference type="ChEBI" id="CHEBI:58359"/>
        <dbReference type="ChEBI" id="CHEBI:58475"/>
        <dbReference type="ChEBI" id="CHEBI:58525"/>
        <dbReference type="EC" id="4.3.2.10"/>
    </reaction>
</comment>
<comment type="catalytic activity">
    <reaction evidence="9 10">
        <text>L-glutamine + H2O = L-glutamate + NH4(+)</text>
        <dbReference type="Rhea" id="RHEA:15889"/>
        <dbReference type="ChEBI" id="CHEBI:15377"/>
        <dbReference type="ChEBI" id="CHEBI:28938"/>
        <dbReference type="ChEBI" id="CHEBI:29985"/>
        <dbReference type="ChEBI" id="CHEBI:58359"/>
        <dbReference type="EC" id="3.5.1.2"/>
    </reaction>
</comment>
<reference evidence="13 14" key="1">
    <citation type="submission" date="2007-10" db="EMBL/GenBank/DDBJ databases">
        <title>Complete sequence of Caldivirga maquilingensis IC-167.</title>
        <authorList>
            <consortium name="US DOE Joint Genome Institute"/>
            <person name="Copeland A."/>
            <person name="Lucas S."/>
            <person name="Lapidus A."/>
            <person name="Barry K."/>
            <person name="Glavina del Rio T."/>
            <person name="Dalin E."/>
            <person name="Tice H."/>
            <person name="Pitluck S."/>
            <person name="Saunders E."/>
            <person name="Brettin T."/>
            <person name="Bruce D."/>
            <person name="Detter J.C."/>
            <person name="Han C."/>
            <person name="Schmutz J."/>
            <person name="Larimer F."/>
            <person name="Land M."/>
            <person name="Hauser L."/>
            <person name="Kyrpides N."/>
            <person name="Ivanova N."/>
            <person name="Biddle J.F."/>
            <person name="Zhang Z."/>
            <person name="Fitz-Gibbon S.T."/>
            <person name="Lowe T.M."/>
            <person name="Saltikov C."/>
            <person name="House C.H."/>
            <person name="Richardson P."/>
        </authorList>
    </citation>
    <scope>NUCLEOTIDE SEQUENCE [LARGE SCALE GENOMIC DNA]</scope>
    <source>
        <strain evidence="14">ATCC 700844 / DSM 13496 / JCM 10307 / IC-167</strain>
    </source>
</reference>
<dbReference type="InterPro" id="IPR017926">
    <property type="entry name" value="GATASE"/>
</dbReference>
<dbReference type="AlphaFoldDB" id="A8M912"/>
<dbReference type="EC" id="3.5.1.2" evidence="10"/>
<comment type="subunit">
    <text evidence="2 10">Heterodimer of HisH and HisF.</text>
</comment>
<dbReference type="HAMAP" id="MF_00278">
    <property type="entry name" value="HisH"/>
    <property type="match status" value="1"/>
</dbReference>
<name>A8M912_CALMQ</name>
<dbReference type="PANTHER" id="PTHR42701">
    <property type="entry name" value="IMIDAZOLE GLYCEROL PHOSPHATE SYNTHASE SUBUNIT HISH"/>
    <property type="match status" value="1"/>
</dbReference>
<dbReference type="NCBIfam" id="TIGR01855">
    <property type="entry name" value="IMP_synth_hisH"/>
    <property type="match status" value="1"/>
</dbReference>
<dbReference type="InterPro" id="IPR010139">
    <property type="entry name" value="Imidazole-glycPsynth_HisH"/>
</dbReference>
<dbReference type="UniPathway" id="UPA00031">
    <property type="reaction ID" value="UER00010"/>
</dbReference>
<evidence type="ECO:0000256" key="3">
    <source>
        <dbReference type="ARBA" id="ARBA00022605"/>
    </source>
</evidence>
<dbReference type="GO" id="GO:0004359">
    <property type="term" value="F:glutaminase activity"/>
    <property type="evidence" value="ECO:0007669"/>
    <property type="project" value="UniProtKB-EC"/>
</dbReference>
<dbReference type="EC" id="4.3.2.10" evidence="10"/>
<evidence type="ECO:0000256" key="10">
    <source>
        <dbReference type="HAMAP-Rule" id="MF_00278"/>
    </source>
</evidence>
<sequence>MRVRGVVKVGVVNYGVGNVGSIFNALRRIEAEPLLINNTADLRSVDAVILPGVGSFNSAMVNLSRLTDELNRVRGSSPILGICLGLQLMFKGSDEGELRGLGWYDGWVNRIRGPRVPHIGWDYVKLSGDCNLGVARGYYYFMHSYAVVNPVNEPPFVGFTKYGDSTILSVLCDEGNATYGTQFHPEKSGKLGLSILNGLVNLARR</sequence>
<organism evidence="13 14">
    <name type="scientific">Caldivirga maquilingensis (strain ATCC 700844 / DSM 13496 / JCM 10307 / IC-167)</name>
    <dbReference type="NCBI Taxonomy" id="397948"/>
    <lineage>
        <taxon>Archaea</taxon>
        <taxon>Thermoproteota</taxon>
        <taxon>Thermoprotei</taxon>
        <taxon>Thermoproteales</taxon>
        <taxon>Thermoproteaceae</taxon>
        <taxon>Caldivirga</taxon>
    </lineage>
</organism>
<dbReference type="Gene3D" id="3.40.50.880">
    <property type="match status" value="1"/>
</dbReference>
<protein>
    <recommendedName>
        <fullName evidence="10">Imidazole glycerol phosphate synthase subunit HisH</fullName>
        <ecNumber evidence="10">4.3.2.10</ecNumber>
    </recommendedName>
    <alternativeName>
        <fullName evidence="10">IGP synthase glutaminase subunit</fullName>
        <ecNumber evidence="10">3.5.1.2</ecNumber>
    </alternativeName>
    <alternativeName>
        <fullName evidence="10">IGP synthase subunit HisH</fullName>
    </alternativeName>
    <alternativeName>
        <fullName evidence="10">ImGP synthase subunit HisH</fullName>
        <shortName evidence="10">IGPS subunit HisH</shortName>
    </alternativeName>
</protein>
<evidence type="ECO:0000256" key="11">
    <source>
        <dbReference type="PIRSR" id="PIRSR000495-1"/>
    </source>
</evidence>